<accession>A0A1I7BWG0</accession>
<protein>
    <recommendedName>
        <fullName evidence="3">Phasin protein</fullName>
    </recommendedName>
</protein>
<proteinExistence type="predicted"/>
<dbReference type="RefSeq" id="WP_051372555.1">
    <property type="nucleotide sequence ID" value="NZ_FPAW01000012.1"/>
</dbReference>
<name>A0A1I7BWG0_9RHOB</name>
<evidence type="ECO:0008006" key="3">
    <source>
        <dbReference type="Google" id="ProtNLM"/>
    </source>
</evidence>
<gene>
    <name evidence="1" type="ORF">SAMN05216236_11294</name>
</gene>
<evidence type="ECO:0000313" key="2">
    <source>
        <dbReference type="Proteomes" id="UP000182466"/>
    </source>
</evidence>
<dbReference type="STRING" id="999627.SAMN05216236_11294"/>
<dbReference type="OrthoDB" id="8138512at2"/>
<sequence length="164" mass="18343">MDIDVGQSPGIAILLSFVPKIYMEGGEEMPNSNKRQAVGGGMPWDPLNSPQMTHFIRMQKLLLSETEKYSSEWFRRRCEAAATATRAVTETASGGVIDPLVVSRALIDWQRGSMQRLNEDFRDYLGMMNRCAQRMVEEESEAITETIEDVAKATKSTRAHSSPV</sequence>
<reference evidence="1 2" key="1">
    <citation type="submission" date="2016-10" db="EMBL/GenBank/DDBJ databases">
        <authorList>
            <person name="de Groot N.N."/>
        </authorList>
    </citation>
    <scope>NUCLEOTIDE SEQUENCE [LARGE SCALE GENOMIC DNA]</scope>
    <source>
        <strain evidence="1 2">CGMCC 1.10959</strain>
    </source>
</reference>
<organism evidence="1 2">
    <name type="scientific">Sedimentitalea nanhaiensis</name>
    <dbReference type="NCBI Taxonomy" id="999627"/>
    <lineage>
        <taxon>Bacteria</taxon>
        <taxon>Pseudomonadati</taxon>
        <taxon>Pseudomonadota</taxon>
        <taxon>Alphaproteobacteria</taxon>
        <taxon>Rhodobacterales</taxon>
        <taxon>Paracoccaceae</taxon>
        <taxon>Sedimentitalea</taxon>
    </lineage>
</organism>
<dbReference type="eggNOG" id="ENOG5032WXZ">
    <property type="taxonomic scope" value="Bacteria"/>
</dbReference>
<keyword evidence="2" id="KW-1185">Reference proteome</keyword>
<evidence type="ECO:0000313" key="1">
    <source>
        <dbReference type="EMBL" id="SFT91546.1"/>
    </source>
</evidence>
<dbReference type="EMBL" id="FPAW01000012">
    <property type="protein sequence ID" value="SFT91546.1"/>
    <property type="molecule type" value="Genomic_DNA"/>
</dbReference>
<dbReference type="AlphaFoldDB" id="A0A1I7BWG0"/>
<dbReference type="Proteomes" id="UP000182466">
    <property type="component" value="Unassembled WGS sequence"/>
</dbReference>